<protein>
    <submittedName>
        <fullName evidence="1">Uncharacterized protein</fullName>
    </submittedName>
</protein>
<reference evidence="1" key="1">
    <citation type="submission" date="2021-01" db="EMBL/GenBank/DDBJ databases">
        <authorList>
            <consortium name="Genoscope - CEA"/>
            <person name="William W."/>
        </authorList>
    </citation>
    <scope>NUCLEOTIDE SEQUENCE</scope>
</reference>
<gene>
    <name evidence="1" type="ORF">PSON_ATCC_30995.1.T0400237</name>
</gene>
<name>A0A8S1MUI0_9CILI</name>
<dbReference type="AlphaFoldDB" id="A0A8S1MUI0"/>
<evidence type="ECO:0000313" key="1">
    <source>
        <dbReference type="EMBL" id="CAD8080435.1"/>
    </source>
</evidence>
<comment type="caution">
    <text evidence="1">The sequence shown here is derived from an EMBL/GenBank/DDBJ whole genome shotgun (WGS) entry which is preliminary data.</text>
</comment>
<evidence type="ECO:0000313" key="2">
    <source>
        <dbReference type="Proteomes" id="UP000692954"/>
    </source>
</evidence>
<organism evidence="1 2">
    <name type="scientific">Paramecium sonneborni</name>
    <dbReference type="NCBI Taxonomy" id="65129"/>
    <lineage>
        <taxon>Eukaryota</taxon>
        <taxon>Sar</taxon>
        <taxon>Alveolata</taxon>
        <taxon>Ciliophora</taxon>
        <taxon>Intramacronucleata</taxon>
        <taxon>Oligohymenophorea</taxon>
        <taxon>Peniculida</taxon>
        <taxon>Parameciidae</taxon>
        <taxon>Paramecium</taxon>
    </lineage>
</organism>
<accession>A0A8S1MUI0</accession>
<sequence>MNFKNAYDYLLNFQSQSSRNTSRIMSQEDSQFFFWIKIQLQKY</sequence>
<proteinExistence type="predicted"/>
<dbReference type="Proteomes" id="UP000692954">
    <property type="component" value="Unassembled WGS sequence"/>
</dbReference>
<keyword evidence="2" id="KW-1185">Reference proteome</keyword>
<dbReference type="EMBL" id="CAJJDN010000040">
    <property type="protein sequence ID" value="CAD8080435.1"/>
    <property type="molecule type" value="Genomic_DNA"/>
</dbReference>